<proteinExistence type="predicted"/>
<protein>
    <submittedName>
        <fullName evidence="1">Uncharacterized protein</fullName>
    </submittedName>
</protein>
<evidence type="ECO:0000313" key="2">
    <source>
        <dbReference type="Proteomes" id="UP000001075"/>
    </source>
</evidence>
<organism evidence="1 2">
    <name type="scientific">Cricetulus griseus</name>
    <name type="common">Chinese hamster</name>
    <name type="synonym">Cricetulus barabensis griseus</name>
    <dbReference type="NCBI Taxonomy" id="10029"/>
    <lineage>
        <taxon>Eukaryota</taxon>
        <taxon>Metazoa</taxon>
        <taxon>Chordata</taxon>
        <taxon>Craniata</taxon>
        <taxon>Vertebrata</taxon>
        <taxon>Euteleostomi</taxon>
        <taxon>Mammalia</taxon>
        <taxon>Eutheria</taxon>
        <taxon>Euarchontoglires</taxon>
        <taxon>Glires</taxon>
        <taxon>Rodentia</taxon>
        <taxon>Myomorpha</taxon>
        <taxon>Muroidea</taxon>
        <taxon>Cricetidae</taxon>
        <taxon>Cricetinae</taxon>
        <taxon>Cricetulus</taxon>
    </lineage>
</organism>
<reference evidence="2" key="1">
    <citation type="journal article" date="2011" name="Nat. Biotechnol.">
        <title>The genomic sequence of the Chinese hamster ovary (CHO)-K1 cell line.</title>
        <authorList>
            <person name="Xu X."/>
            <person name="Nagarajan H."/>
            <person name="Lewis N.E."/>
            <person name="Pan S."/>
            <person name="Cai Z."/>
            <person name="Liu X."/>
            <person name="Chen W."/>
            <person name="Xie M."/>
            <person name="Wang W."/>
            <person name="Hammond S."/>
            <person name="Andersen M.R."/>
            <person name="Neff N."/>
            <person name="Passarelli B."/>
            <person name="Koh W."/>
            <person name="Fan H.C."/>
            <person name="Wang J."/>
            <person name="Gui Y."/>
            <person name="Lee K.H."/>
            <person name="Betenbaugh M.J."/>
            <person name="Quake S.R."/>
            <person name="Famili I."/>
            <person name="Palsson B.O."/>
            <person name="Wang J."/>
        </authorList>
    </citation>
    <scope>NUCLEOTIDE SEQUENCE [LARGE SCALE GENOMIC DNA]</scope>
    <source>
        <strain evidence="2">CHO K1 cell line</strain>
    </source>
</reference>
<dbReference type="Proteomes" id="UP000001075">
    <property type="component" value="Unassembled WGS sequence"/>
</dbReference>
<evidence type="ECO:0000313" key="1">
    <source>
        <dbReference type="EMBL" id="EGW04920.1"/>
    </source>
</evidence>
<name>G3HQ81_CRIGR</name>
<dbReference type="EMBL" id="JH000601">
    <property type="protein sequence ID" value="EGW04920.1"/>
    <property type="molecule type" value="Genomic_DNA"/>
</dbReference>
<dbReference type="AlphaFoldDB" id="G3HQ81"/>
<dbReference type="InParanoid" id="G3HQ81"/>
<accession>G3HQ81</accession>
<sequence length="107" mass="12339">MLKSHLWLMVPVLFYQEGPPFTLTLLRPELRTSLHPWKGQSNRQQRFRLQVPHLTGRWLGLGTDSPAAFKTITRAPQATRRTTVRNSRGEQKDKLGTIKLYVQGFIA</sequence>
<gene>
    <name evidence="1" type="ORF">I79_012976</name>
</gene>